<comment type="caution">
    <text evidence="8">The sequence shown here is derived from an EMBL/GenBank/DDBJ whole genome shotgun (WGS) entry which is preliminary data.</text>
</comment>
<dbReference type="PANTHER" id="PTHR21716:SF64">
    <property type="entry name" value="AI-2 TRANSPORT PROTEIN TQSA"/>
    <property type="match status" value="1"/>
</dbReference>
<name>A0A931CH98_9ACTN</name>
<dbReference type="RefSeq" id="WP_196418929.1">
    <property type="nucleotide sequence ID" value="NZ_JADQTO010000025.1"/>
</dbReference>
<comment type="similarity">
    <text evidence="2">Belongs to the autoinducer-2 exporter (AI-2E) (TC 2.A.86) family.</text>
</comment>
<dbReference type="InterPro" id="IPR002549">
    <property type="entry name" value="AI-2E-like"/>
</dbReference>
<proteinExistence type="inferred from homology"/>
<keyword evidence="9" id="KW-1185">Reference proteome</keyword>
<dbReference type="Pfam" id="PF01594">
    <property type="entry name" value="AI-2E_transport"/>
    <property type="match status" value="1"/>
</dbReference>
<sequence length="389" mass="41104">MTRLVSRPHRNTVRPGSAPPPGLPRGVLVLLGTACGVVVVGGMRGIAHLIGPVFLALMLTVTVSPIATWLRRRGAPAWAAMLAILVAANLILVALGAALVVSIAQLIDILPQYQSQFAALRDDLVNGLAGLGVSTEQIRSAVTGANPSTVLRIVETIFGGLTGLLSNSLFLLAVVLFMCVDAMQFPAKLNSVMVDRPQVVSAFRSFAQGTRRYLWVSTVFGLIVAVVDTLMLWALDVPLPVLWGLLAFITNYIPNIGFVIGLVPPALLALLDGGPEKMVTVIVLYCAVNFVIQSVIQPKIVGDAVGVSASVSFLSLVFWAWVLGPLGALLAIPLTLLTKGLLVDIDPSTHWINGLISAGAPAESPTPDEETPSRNGAGWRRTRTARSNP</sequence>
<feature type="transmembrane region" description="Helical" evidence="7">
    <location>
        <begin position="241"/>
        <end position="271"/>
    </location>
</feature>
<feature type="transmembrane region" description="Helical" evidence="7">
    <location>
        <begin position="49"/>
        <end position="70"/>
    </location>
</feature>
<evidence type="ECO:0000256" key="2">
    <source>
        <dbReference type="ARBA" id="ARBA00009773"/>
    </source>
</evidence>
<feature type="transmembrane region" description="Helical" evidence="7">
    <location>
        <begin position="157"/>
        <end position="180"/>
    </location>
</feature>
<dbReference type="EMBL" id="JADQTO010000025">
    <property type="protein sequence ID" value="MBG0567156.1"/>
    <property type="molecule type" value="Genomic_DNA"/>
</dbReference>
<keyword evidence="3 7" id="KW-0812">Transmembrane</keyword>
<reference evidence="8" key="1">
    <citation type="submission" date="2020-11" db="EMBL/GenBank/DDBJ databases">
        <title>Isolation and identification of active actinomycetes.</title>
        <authorList>
            <person name="Sun X."/>
        </authorList>
    </citation>
    <scope>NUCLEOTIDE SEQUENCE</scope>
    <source>
        <strain evidence="8">NEAU-A11</strain>
    </source>
</reference>
<evidence type="ECO:0000256" key="6">
    <source>
        <dbReference type="SAM" id="MobiDB-lite"/>
    </source>
</evidence>
<comment type="subcellular location">
    <subcellularLocation>
        <location evidence="1">Membrane</location>
        <topology evidence="1">Multi-pass membrane protein</topology>
    </subcellularLocation>
</comment>
<dbReference type="Proteomes" id="UP000598146">
    <property type="component" value="Unassembled WGS sequence"/>
</dbReference>
<feature type="transmembrane region" description="Helical" evidence="7">
    <location>
        <begin position="82"/>
        <end position="107"/>
    </location>
</feature>
<feature type="compositionally biased region" description="Basic residues" evidence="6">
    <location>
        <begin position="380"/>
        <end position="389"/>
    </location>
</feature>
<feature type="transmembrane region" description="Helical" evidence="7">
    <location>
        <begin position="23"/>
        <end position="43"/>
    </location>
</feature>
<evidence type="ECO:0000256" key="5">
    <source>
        <dbReference type="ARBA" id="ARBA00023136"/>
    </source>
</evidence>
<evidence type="ECO:0000313" key="9">
    <source>
        <dbReference type="Proteomes" id="UP000598146"/>
    </source>
</evidence>
<dbReference type="GO" id="GO:0055085">
    <property type="term" value="P:transmembrane transport"/>
    <property type="evidence" value="ECO:0007669"/>
    <property type="project" value="TreeGrafter"/>
</dbReference>
<protein>
    <submittedName>
        <fullName evidence="8">AI-2E family transporter</fullName>
    </submittedName>
</protein>
<organism evidence="8 9">
    <name type="scientific">Actinoplanes aureus</name>
    <dbReference type="NCBI Taxonomy" id="2792083"/>
    <lineage>
        <taxon>Bacteria</taxon>
        <taxon>Bacillati</taxon>
        <taxon>Actinomycetota</taxon>
        <taxon>Actinomycetes</taxon>
        <taxon>Micromonosporales</taxon>
        <taxon>Micromonosporaceae</taxon>
        <taxon>Actinoplanes</taxon>
    </lineage>
</organism>
<feature type="region of interest" description="Disordered" evidence="6">
    <location>
        <begin position="360"/>
        <end position="389"/>
    </location>
</feature>
<dbReference type="AlphaFoldDB" id="A0A931CH98"/>
<evidence type="ECO:0000256" key="1">
    <source>
        <dbReference type="ARBA" id="ARBA00004141"/>
    </source>
</evidence>
<evidence type="ECO:0000256" key="4">
    <source>
        <dbReference type="ARBA" id="ARBA00022989"/>
    </source>
</evidence>
<keyword evidence="4 7" id="KW-1133">Transmembrane helix</keyword>
<dbReference type="PANTHER" id="PTHR21716">
    <property type="entry name" value="TRANSMEMBRANE PROTEIN"/>
    <property type="match status" value="1"/>
</dbReference>
<gene>
    <name evidence="8" type="ORF">I4J89_37485</name>
</gene>
<evidence type="ECO:0000313" key="8">
    <source>
        <dbReference type="EMBL" id="MBG0567156.1"/>
    </source>
</evidence>
<keyword evidence="5 7" id="KW-0472">Membrane</keyword>
<dbReference type="GO" id="GO:0016020">
    <property type="term" value="C:membrane"/>
    <property type="evidence" value="ECO:0007669"/>
    <property type="project" value="UniProtKB-SubCell"/>
</dbReference>
<feature type="transmembrane region" description="Helical" evidence="7">
    <location>
        <begin position="213"/>
        <end position="235"/>
    </location>
</feature>
<accession>A0A931CH98</accession>
<feature type="transmembrane region" description="Helical" evidence="7">
    <location>
        <begin position="316"/>
        <end position="337"/>
    </location>
</feature>
<evidence type="ECO:0000256" key="7">
    <source>
        <dbReference type="SAM" id="Phobius"/>
    </source>
</evidence>
<feature type="transmembrane region" description="Helical" evidence="7">
    <location>
        <begin position="278"/>
        <end position="296"/>
    </location>
</feature>
<evidence type="ECO:0000256" key="3">
    <source>
        <dbReference type="ARBA" id="ARBA00022692"/>
    </source>
</evidence>